<gene>
    <name evidence="2" type="ORF">OINT_2001606</name>
</gene>
<evidence type="ECO:0000256" key="1">
    <source>
        <dbReference type="SAM" id="Phobius"/>
    </source>
</evidence>
<dbReference type="Proteomes" id="UP000004386">
    <property type="component" value="Unassembled WGS sequence"/>
</dbReference>
<dbReference type="AlphaFoldDB" id="C4WQ35"/>
<feature type="transmembrane region" description="Helical" evidence="1">
    <location>
        <begin position="37"/>
        <end position="54"/>
    </location>
</feature>
<dbReference type="EMBL" id="ACQA01000002">
    <property type="protein sequence ID" value="EEQ94378.1"/>
    <property type="molecule type" value="Genomic_DNA"/>
</dbReference>
<evidence type="ECO:0000313" key="3">
    <source>
        <dbReference type="Proteomes" id="UP000004386"/>
    </source>
</evidence>
<protein>
    <submittedName>
        <fullName evidence="2">Uncharacterized protein</fullName>
    </submittedName>
</protein>
<keyword evidence="1" id="KW-0472">Membrane</keyword>
<comment type="caution">
    <text evidence="2">The sequence shown here is derived from an EMBL/GenBank/DDBJ whole genome shotgun (WGS) entry which is preliminary data.</text>
</comment>
<sequence>MPTWDDRSVAHAPFAYMEITTSRFFSWLFFTQIPRNVTFMGVTVFSCSSLHIAWKR</sequence>
<reference evidence="2 3" key="1">
    <citation type="submission" date="2009-05" db="EMBL/GenBank/DDBJ databases">
        <authorList>
            <person name="Setubal J.C."/>
            <person name="Boyle S."/>
            <person name="Crasta O.R."/>
            <person name="Gillespie J.J."/>
            <person name="Kenyon R.W."/>
            <person name="Lu J."/>
            <person name="Mane S."/>
            <person name="Nagrani S."/>
            <person name="Shallom J.M."/>
            <person name="Shallom S."/>
            <person name="Shukla M."/>
            <person name="Snyder E.E."/>
            <person name="Sobral B.W."/>
            <person name="Wattam A.R."/>
            <person name="Will R."/>
            <person name="Williams K."/>
            <person name="Yoo H."/>
            <person name="Munk C."/>
            <person name="Tapia R."/>
            <person name="Green L."/>
            <person name="Rogers Y."/>
            <person name="Detter J.C."/>
            <person name="Bruce D."/>
            <person name="Brettin T.S."/>
            <person name="Tsolis R."/>
        </authorList>
    </citation>
    <scope>NUCLEOTIDE SEQUENCE [LARGE SCALE GENOMIC DNA]</scope>
    <source>
        <strain evidence="2 3">LMG 3301</strain>
    </source>
</reference>
<proteinExistence type="predicted"/>
<evidence type="ECO:0000313" key="2">
    <source>
        <dbReference type="EMBL" id="EEQ94378.1"/>
    </source>
</evidence>
<organism evidence="2 3">
    <name type="scientific">Brucella intermedia LMG 3301</name>
    <dbReference type="NCBI Taxonomy" id="641118"/>
    <lineage>
        <taxon>Bacteria</taxon>
        <taxon>Pseudomonadati</taxon>
        <taxon>Pseudomonadota</taxon>
        <taxon>Alphaproteobacteria</taxon>
        <taxon>Hyphomicrobiales</taxon>
        <taxon>Brucellaceae</taxon>
        <taxon>Brucella/Ochrobactrum group</taxon>
        <taxon>Brucella</taxon>
    </lineage>
</organism>
<keyword evidence="1" id="KW-1133">Transmembrane helix</keyword>
<keyword evidence="1" id="KW-0812">Transmembrane</keyword>
<name>C4WQ35_9HYPH</name>
<accession>C4WQ35</accession>
<dbReference type="HOGENOM" id="CLU_3009832_0_0_5"/>